<dbReference type="Gene3D" id="1.25.40.10">
    <property type="entry name" value="Tetratricopeptide repeat domain"/>
    <property type="match status" value="1"/>
</dbReference>
<feature type="region of interest" description="Disordered" evidence="2">
    <location>
        <begin position="150"/>
        <end position="221"/>
    </location>
</feature>
<dbReference type="Proteomes" id="UP000828390">
    <property type="component" value="Unassembled WGS sequence"/>
</dbReference>
<accession>A0A9D4C4E8</accession>
<proteinExistence type="predicted"/>
<evidence type="ECO:0000256" key="2">
    <source>
        <dbReference type="SAM" id="MobiDB-lite"/>
    </source>
</evidence>
<sequence>MKFFLCGGDVTINSQSECVAKMVHSARPCIAMTYDPSKVSLTDIDPVSKLPYLHESFVLHTFVPIRYVRRQKPFDDANFVGLYPEGYRIPTILTKDSKFNVVKKTTFDDAVVCFMVGTETVGQDENKTPTIDCVTNHQYTRPGYLNLNAKGAARQSKSAPAISRERTKTMLQSAVSTRGTTSKTYLKNQNKQQEESEIAEDNEPLTPRTFSATPAPKAKRKKLPDNIEYALALKHPEWPEVAAEWESRARNCGWPGKRVEKKIVSGGCHVTPGAHPKSEDPDLEWEYTFFEAERVMDKEAVSSVQRQCFIVFCLLCADCLDKKSVSLRQLKSVFYFMCETTDPQIWRSNKAVCVNALLDSLLDCVRSGNLPDYFIPKNNTLSHVDKEKMVELESDISKIRNNPADALLEKTETCAFVNIFPFYCKVRDLFKPFMADAEEFVKKKDIEQSARALCTVTDELCNSFYLDQGFQAFEDMFEEIGIYVSSLIAHGVSGFEETIEYFIKPLQGDAEASKHLQALPEILSQKNIALSETLPTSEIWRPIRMCRLLIQKFANDKTGSHLFDHLGCMYHSASKSNDEQRQDALQRADAAFKEALGKEDCGIGTYVDYGRFLCRTKRFEDSIPLLRKVILKENKKPESINYYGKMESLVSDEFMKKEITSSDGFEIFSVSFSYYLMCECYIKLKKKQDFLKTMKQFEELCAEIQDANSYSLLGYTAMKVHQFKKAHAHFKKVQELQPDNNLVLENTKSCSKYDSKNVSDESLDLSKTMEKLKF</sequence>
<reference evidence="4" key="1">
    <citation type="journal article" date="2019" name="bioRxiv">
        <title>The Genome of the Zebra Mussel, Dreissena polymorpha: A Resource for Invasive Species Research.</title>
        <authorList>
            <person name="McCartney M.A."/>
            <person name="Auch B."/>
            <person name="Kono T."/>
            <person name="Mallez S."/>
            <person name="Zhang Y."/>
            <person name="Obille A."/>
            <person name="Becker A."/>
            <person name="Abrahante J.E."/>
            <person name="Garbe J."/>
            <person name="Badalamenti J.P."/>
            <person name="Herman A."/>
            <person name="Mangelson H."/>
            <person name="Liachko I."/>
            <person name="Sullivan S."/>
            <person name="Sone E.D."/>
            <person name="Koren S."/>
            <person name="Silverstein K.A.T."/>
            <person name="Beckman K.B."/>
            <person name="Gohl D.M."/>
        </authorList>
    </citation>
    <scope>NUCLEOTIDE SEQUENCE</scope>
    <source>
        <strain evidence="4">Duluth1</strain>
        <tissue evidence="4">Whole animal</tissue>
    </source>
</reference>
<dbReference type="Pfam" id="PF20266">
    <property type="entry name" value="Mab-21_C"/>
    <property type="match status" value="1"/>
</dbReference>
<dbReference type="PANTHER" id="PTHR10656">
    <property type="entry name" value="CELL FATE DETERMINING PROTEIN MAB21-RELATED"/>
    <property type="match status" value="1"/>
</dbReference>
<keyword evidence="1" id="KW-0802">TPR repeat</keyword>
<dbReference type="InterPro" id="IPR019734">
    <property type="entry name" value="TPR_rpt"/>
</dbReference>
<comment type="caution">
    <text evidence="4">The sequence shown here is derived from an EMBL/GenBank/DDBJ whole genome shotgun (WGS) entry which is preliminary data.</text>
</comment>
<feature type="repeat" description="TPR" evidence="1">
    <location>
        <begin position="707"/>
        <end position="740"/>
    </location>
</feature>
<evidence type="ECO:0000259" key="3">
    <source>
        <dbReference type="Pfam" id="PF20266"/>
    </source>
</evidence>
<organism evidence="4 5">
    <name type="scientific">Dreissena polymorpha</name>
    <name type="common">Zebra mussel</name>
    <name type="synonym">Mytilus polymorpha</name>
    <dbReference type="NCBI Taxonomy" id="45954"/>
    <lineage>
        <taxon>Eukaryota</taxon>
        <taxon>Metazoa</taxon>
        <taxon>Spiralia</taxon>
        <taxon>Lophotrochozoa</taxon>
        <taxon>Mollusca</taxon>
        <taxon>Bivalvia</taxon>
        <taxon>Autobranchia</taxon>
        <taxon>Heteroconchia</taxon>
        <taxon>Euheterodonta</taxon>
        <taxon>Imparidentia</taxon>
        <taxon>Neoheterodontei</taxon>
        <taxon>Myida</taxon>
        <taxon>Dreissenoidea</taxon>
        <taxon>Dreissenidae</taxon>
        <taxon>Dreissena</taxon>
    </lineage>
</organism>
<name>A0A9D4C4E8_DREPO</name>
<gene>
    <name evidence="4" type="ORF">DPMN_059999</name>
</gene>
<dbReference type="InterPro" id="IPR024810">
    <property type="entry name" value="MAB21L/cGLR"/>
</dbReference>
<evidence type="ECO:0000313" key="5">
    <source>
        <dbReference type="Proteomes" id="UP000828390"/>
    </source>
</evidence>
<dbReference type="EMBL" id="JAIWYP010000013">
    <property type="protein sequence ID" value="KAH3717218.1"/>
    <property type="molecule type" value="Genomic_DNA"/>
</dbReference>
<keyword evidence="5" id="KW-1185">Reference proteome</keyword>
<feature type="domain" description="Mab-21-like HhH/H2TH-like" evidence="3">
    <location>
        <begin position="325"/>
        <end position="396"/>
    </location>
</feature>
<dbReference type="AlphaFoldDB" id="A0A9D4C4E8"/>
<dbReference type="InterPro" id="IPR046906">
    <property type="entry name" value="Mab-21_HhH/H2TH-like"/>
</dbReference>
<feature type="compositionally biased region" description="Polar residues" evidence="2">
    <location>
        <begin position="169"/>
        <end position="191"/>
    </location>
</feature>
<evidence type="ECO:0000313" key="4">
    <source>
        <dbReference type="EMBL" id="KAH3717218.1"/>
    </source>
</evidence>
<dbReference type="PANTHER" id="PTHR10656:SF69">
    <property type="entry name" value="MAB-21-LIKE HHH_H2TH-LIKE DOMAIN-CONTAINING PROTEIN"/>
    <property type="match status" value="1"/>
</dbReference>
<protein>
    <recommendedName>
        <fullName evidence="3">Mab-21-like HhH/H2TH-like domain-containing protein</fullName>
    </recommendedName>
</protein>
<dbReference type="SMART" id="SM01265">
    <property type="entry name" value="Mab-21"/>
    <property type="match status" value="1"/>
</dbReference>
<dbReference type="InterPro" id="IPR011990">
    <property type="entry name" value="TPR-like_helical_dom_sf"/>
</dbReference>
<dbReference type="Gene3D" id="1.10.1410.40">
    <property type="match status" value="1"/>
</dbReference>
<dbReference type="SUPFAM" id="SSF48452">
    <property type="entry name" value="TPR-like"/>
    <property type="match status" value="1"/>
</dbReference>
<dbReference type="PROSITE" id="PS50005">
    <property type="entry name" value="TPR"/>
    <property type="match status" value="1"/>
</dbReference>
<reference evidence="4" key="2">
    <citation type="submission" date="2020-11" db="EMBL/GenBank/DDBJ databases">
        <authorList>
            <person name="McCartney M.A."/>
            <person name="Auch B."/>
            <person name="Kono T."/>
            <person name="Mallez S."/>
            <person name="Becker A."/>
            <person name="Gohl D.M."/>
            <person name="Silverstein K.A.T."/>
            <person name="Koren S."/>
            <person name="Bechman K.B."/>
            <person name="Herman A."/>
            <person name="Abrahante J.E."/>
            <person name="Garbe J."/>
        </authorList>
    </citation>
    <scope>NUCLEOTIDE SEQUENCE</scope>
    <source>
        <strain evidence="4">Duluth1</strain>
        <tissue evidence="4">Whole animal</tissue>
    </source>
</reference>
<evidence type="ECO:0000256" key="1">
    <source>
        <dbReference type="PROSITE-ProRule" id="PRU00339"/>
    </source>
</evidence>